<evidence type="ECO:0000256" key="6">
    <source>
        <dbReference type="ARBA" id="ARBA00023239"/>
    </source>
</evidence>
<keyword evidence="6 8" id="KW-0456">Lyase</keyword>
<evidence type="ECO:0000256" key="1">
    <source>
        <dbReference type="ARBA" id="ARBA00001947"/>
    </source>
</evidence>
<dbReference type="RefSeq" id="WP_196610045.1">
    <property type="nucleotide sequence ID" value="NZ_VRYY01000442.1"/>
</dbReference>
<dbReference type="InterPro" id="IPR015892">
    <property type="entry name" value="Carbonic_anhydrase_CS"/>
</dbReference>
<evidence type="ECO:0000256" key="3">
    <source>
        <dbReference type="ARBA" id="ARBA00012925"/>
    </source>
</evidence>
<comment type="similarity">
    <text evidence="2 8">Belongs to the beta-class carbonic anhydrase family.</text>
</comment>
<dbReference type="Pfam" id="PF00484">
    <property type="entry name" value="Pro_CA"/>
    <property type="match status" value="1"/>
</dbReference>
<evidence type="ECO:0000256" key="7">
    <source>
        <dbReference type="ARBA" id="ARBA00048348"/>
    </source>
</evidence>
<comment type="cofactor">
    <cofactor evidence="1">
        <name>Zn(2+)</name>
        <dbReference type="ChEBI" id="CHEBI:29105"/>
    </cofactor>
</comment>
<evidence type="ECO:0000313" key="10">
    <source>
        <dbReference type="Proteomes" id="UP001194469"/>
    </source>
</evidence>
<comment type="caution">
    <text evidence="9">The sequence shown here is derived from an EMBL/GenBank/DDBJ whole genome shotgun (WGS) entry which is preliminary data.</text>
</comment>
<gene>
    <name evidence="9" type="ORF">FVW20_13685</name>
</gene>
<keyword evidence="4" id="KW-0479">Metal-binding</keyword>
<evidence type="ECO:0000256" key="2">
    <source>
        <dbReference type="ARBA" id="ARBA00006217"/>
    </source>
</evidence>
<accession>A0ABS0J7C1</accession>
<dbReference type="InterPro" id="IPR001765">
    <property type="entry name" value="Carbonic_anhydrase"/>
</dbReference>
<evidence type="ECO:0000313" key="9">
    <source>
        <dbReference type="EMBL" id="MBG3878030.1"/>
    </source>
</evidence>
<dbReference type="CDD" id="cd00884">
    <property type="entry name" value="beta_CA_cladeB"/>
    <property type="match status" value="1"/>
</dbReference>
<keyword evidence="10" id="KW-1185">Reference proteome</keyword>
<sequence>MPAPDLGRFIAGFRRFQKSWFCRDHNLFENLVEEQSPKALVIACSDSRVDPALLLDCNPGDLFVVRNVANLVPPYEAHTTTQHGVSAALEFAVRSLKVEDIIILGHARCGGIKTLLSGAAGIKDNTEFLSRWVSIAAPAQERVQESCPHCSEQELHRACEQESILVSLENLMTFPWLRERVERGELSLHGWFFDLEKGELLGWDAATKTFQPMVRECI</sequence>
<dbReference type="PROSITE" id="PS00705">
    <property type="entry name" value="PROK_CO2_ANHYDRASE_2"/>
    <property type="match status" value="1"/>
</dbReference>
<dbReference type="PROSITE" id="PS00704">
    <property type="entry name" value="PROK_CO2_ANHYDRASE_1"/>
    <property type="match status" value="1"/>
</dbReference>
<dbReference type="SMART" id="SM00947">
    <property type="entry name" value="Pro_CA"/>
    <property type="match status" value="1"/>
</dbReference>
<dbReference type="InterPro" id="IPR036874">
    <property type="entry name" value="Carbonic_anhydrase_sf"/>
</dbReference>
<dbReference type="EC" id="4.2.1.1" evidence="3 8"/>
<proteinExistence type="inferred from homology"/>
<comment type="function">
    <text evidence="8">Reversible hydration of carbon dioxide.</text>
</comment>
<evidence type="ECO:0000256" key="8">
    <source>
        <dbReference type="RuleBase" id="RU003956"/>
    </source>
</evidence>
<name>A0ABS0J7C1_9BACT</name>
<dbReference type="InterPro" id="IPR045066">
    <property type="entry name" value="Beta_CA_cladeB"/>
</dbReference>
<organism evidence="9 10">
    <name type="scientific">Nitratidesulfovibrio oxamicus</name>
    <dbReference type="NCBI Taxonomy" id="32016"/>
    <lineage>
        <taxon>Bacteria</taxon>
        <taxon>Pseudomonadati</taxon>
        <taxon>Thermodesulfobacteriota</taxon>
        <taxon>Desulfovibrionia</taxon>
        <taxon>Desulfovibrionales</taxon>
        <taxon>Desulfovibrionaceae</taxon>
        <taxon>Nitratidesulfovibrio</taxon>
    </lineage>
</organism>
<dbReference type="PANTHER" id="PTHR11002">
    <property type="entry name" value="CARBONIC ANHYDRASE"/>
    <property type="match status" value="1"/>
</dbReference>
<dbReference type="Proteomes" id="UP001194469">
    <property type="component" value="Unassembled WGS sequence"/>
</dbReference>
<protein>
    <recommendedName>
        <fullName evidence="3 8">Carbonic anhydrase</fullName>
        <ecNumber evidence="3 8">4.2.1.1</ecNumber>
    </recommendedName>
    <alternativeName>
        <fullName evidence="8">Carbonate dehydratase</fullName>
    </alternativeName>
</protein>
<keyword evidence="5 8" id="KW-0862">Zinc</keyword>
<dbReference type="PANTHER" id="PTHR11002:SF76">
    <property type="entry name" value="CARBONIC ANHYDRASE"/>
    <property type="match status" value="1"/>
</dbReference>
<reference evidence="9 10" key="1">
    <citation type="submission" date="2019-08" db="EMBL/GenBank/DDBJ databases">
        <authorList>
            <person name="Luo N."/>
        </authorList>
    </citation>
    <scope>NUCLEOTIDE SEQUENCE [LARGE SCALE GENOMIC DNA]</scope>
    <source>
        <strain evidence="9 10">NCIMB 9442</strain>
    </source>
</reference>
<dbReference type="EMBL" id="VRYY01000442">
    <property type="protein sequence ID" value="MBG3878030.1"/>
    <property type="molecule type" value="Genomic_DNA"/>
</dbReference>
<dbReference type="SUPFAM" id="SSF53056">
    <property type="entry name" value="beta-carbonic anhydrase, cab"/>
    <property type="match status" value="1"/>
</dbReference>
<evidence type="ECO:0000256" key="4">
    <source>
        <dbReference type="ARBA" id="ARBA00022723"/>
    </source>
</evidence>
<dbReference type="Gene3D" id="3.40.1050.10">
    <property type="entry name" value="Carbonic anhydrase"/>
    <property type="match status" value="1"/>
</dbReference>
<evidence type="ECO:0000256" key="5">
    <source>
        <dbReference type="ARBA" id="ARBA00022833"/>
    </source>
</evidence>
<comment type="catalytic activity">
    <reaction evidence="7 8">
        <text>hydrogencarbonate + H(+) = CO2 + H2O</text>
        <dbReference type="Rhea" id="RHEA:10748"/>
        <dbReference type="ChEBI" id="CHEBI:15377"/>
        <dbReference type="ChEBI" id="CHEBI:15378"/>
        <dbReference type="ChEBI" id="CHEBI:16526"/>
        <dbReference type="ChEBI" id="CHEBI:17544"/>
        <dbReference type="EC" id="4.2.1.1"/>
    </reaction>
</comment>